<dbReference type="Proteomes" id="UP000184330">
    <property type="component" value="Unassembled WGS sequence"/>
</dbReference>
<feature type="region of interest" description="Disordered" evidence="1">
    <location>
        <begin position="251"/>
        <end position="300"/>
    </location>
</feature>
<gene>
    <name evidence="2" type="ORF">PAC_05590</name>
</gene>
<evidence type="ECO:0000256" key="1">
    <source>
        <dbReference type="SAM" id="MobiDB-lite"/>
    </source>
</evidence>
<protein>
    <submittedName>
        <fullName evidence="2">Uncharacterized protein</fullName>
    </submittedName>
</protein>
<organism evidence="2 3">
    <name type="scientific">Phialocephala subalpina</name>
    <dbReference type="NCBI Taxonomy" id="576137"/>
    <lineage>
        <taxon>Eukaryota</taxon>
        <taxon>Fungi</taxon>
        <taxon>Dikarya</taxon>
        <taxon>Ascomycota</taxon>
        <taxon>Pezizomycotina</taxon>
        <taxon>Leotiomycetes</taxon>
        <taxon>Helotiales</taxon>
        <taxon>Mollisiaceae</taxon>
        <taxon>Phialocephala</taxon>
        <taxon>Phialocephala fortinii species complex</taxon>
    </lineage>
</organism>
<evidence type="ECO:0000313" key="2">
    <source>
        <dbReference type="EMBL" id="CZR55702.1"/>
    </source>
</evidence>
<dbReference type="EMBL" id="FJOG01000007">
    <property type="protein sequence ID" value="CZR55702.1"/>
    <property type="molecule type" value="Genomic_DNA"/>
</dbReference>
<dbReference type="AlphaFoldDB" id="A0A1L7WSF2"/>
<feature type="region of interest" description="Disordered" evidence="1">
    <location>
        <begin position="224"/>
        <end position="243"/>
    </location>
</feature>
<name>A0A1L7WSF2_9HELO</name>
<sequence length="479" mass="52720">MRFQRGFQCPLCLSNVELCRVRSWAALTRPAWLKLQILQGCGPMNSALAAGRRICRWSQNLPLVVESAAGRKTHCWSQNLPLVAELAATSCATMSIPLESVVQALGSTSAESCDQVGELVTLGLKISHVNLEDFRSLGPGKLLDVIKHGHYNNYPEDRIEGFFATRGTFALIVLVLAYKAYGDNVLLGIAALEHEYRIELLEFIDKHKTPTHSINGFIEDLKREDAPIPEGPPPKLGNRVKEVFLRSTPSKVKSYEERRSTKKRKLDDEEDTPQESSAAVSAGALSPNRPPSSPNSGRNPKVLRRHVADAQQPSPQASANAQLLPPLARLEEMQTQPQLGGYQNSSRTSQVGESQQGGSYGGLRVGEYQYGERLQGMPPPPLDLSYLGHPQGFAAGQNENDTQIAQSSPFLTNIPSGYRTQQSLRNHHTSSPVYATNSQLALPQFRPAPLPPDLQRLPYHNSLLPATFLISNDSIEDYF</sequence>
<feature type="region of interest" description="Disordered" evidence="1">
    <location>
        <begin position="337"/>
        <end position="397"/>
    </location>
</feature>
<proteinExistence type="predicted"/>
<accession>A0A1L7WSF2</accession>
<evidence type="ECO:0000313" key="3">
    <source>
        <dbReference type="Proteomes" id="UP000184330"/>
    </source>
</evidence>
<keyword evidence="3" id="KW-1185">Reference proteome</keyword>
<reference evidence="2 3" key="1">
    <citation type="submission" date="2016-03" db="EMBL/GenBank/DDBJ databases">
        <authorList>
            <person name="Ploux O."/>
        </authorList>
    </citation>
    <scope>NUCLEOTIDE SEQUENCE [LARGE SCALE GENOMIC DNA]</scope>
    <source>
        <strain evidence="2 3">UAMH 11012</strain>
    </source>
</reference>
<feature type="compositionally biased region" description="Polar residues" evidence="1">
    <location>
        <begin position="337"/>
        <end position="357"/>
    </location>
</feature>